<dbReference type="EMBL" id="PDEP01000001">
    <property type="protein sequence ID" value="PEN09318.1"/>
    <property type="molecule type" value="Genomic_DNA"/>
</dbReference>
<accession>A0A2H3PAM0</accession>
<evidence type="ECO:0000313" key="2">
    <source>
        <dbReference type="Proteomes" id="UP000221024"/>
    </source>
</evidence>
<dbReference type="RefSeq" id="WP_098060717.1">
    <property type="nucleotide sequence ID" value="NZ_PDEP01000001.1"/>
</dbReference>
<protein>
    <recommendedName>
        <fullName evidence="3">RHS repeat-associated core domain-containing protein</fullName>
    </recommendedName>
</protein>
<proteinExistence type="predicted"/>
<name>A0A2H3PAM0_9BACT</name>
<dbReference type="Gene3D" id="2.180.10.10">
    <property type="entry name" value="RHS repeat-associated core"/>
    <property type="match status" value="1"/>
</dbReference>
<sequence length="270" mass="28963">MHYAGARFYMSALGRWGTTDPLADDFPAWSPYNYVQNNPVSLVDPDGRAPMDDYRIHQDGSATVQPTNRANTYTLVDQAGNERRLDLSTQSGRTQLSNAVARNSDLRHHIWGSVTENEQRGLSTAEGMGQLLVQGGGTQSLAAFLQVPGETASTVGQGTAAAGYSLAAKSGGLGTKLAIPMVLLGNTLSTGGTIMQHAADAVRGDFNRFNFATDIGFFGLGKTLDRGIRRVTDTEQQETILQSLHSIWRSAVGGAAKEANSRMNSDEEPR</sequence>
<gene>
    <name evidence="1" type="ORF">CRI93_00895</name>
</gene>
<dbReference type="Proteomes" id="UP000221024">
    <property type="component" value="Unassembled WGS sequence"/>
</dbReference>
<dbReference type="OrthoDB" id="1367325at2"/>
<evidence type="ECO:0000313" key="1">
    <source>
        <dbReference type="EMBL" id="PEN09318.1"/>
    </source>
</evidence>
<dbReference type="NCBIfam" id="TIGR03696">
    <property type="entry name" value="Rhs_assc_core"/>
    <property type="match status" value="1"/>
</dbReference>
<comment type="caution">
    <text evidence="1">The sequence shown here is derived from an EMBL/GenBank/DDBJ whole genome shotgun (WGS) entry which is preliminary data.</text>
</comment>
<organism evidence="1 2">
    <name type="scientific">Longimonas halophila</name>
    <dbReference type="NCBI Taxonomy" id="1469170"/>
    <lineage>
        <taxon>Bacteria</taxon>
        <taxon>Pseudomonadati</taxon>
        <taxon>Rhodothermota</taxon>
        <taxon>Rhodothermia</taxon>
        <taxon>Rhodothermales</taxon>
        <taxon>Salisaetaceae</taxon>
        <taxon>Longimonas</taxon>
    </lineage>
</organism>
<dbReference type="AlphaFoldDB" id="A0A2H3PAM0"/>
<evidence type="ECO:0008006" key="3">
    <source>
        <dbReference type="Google" id="ProtNLM"/>
    </source>
</evidence>
<keyword evidence="2" id="KW-1185">Reference proteome</keyword>
<dbReference type="InterPro" id="IPR022385">
    <property type="entry name" value="Rhs_assc_core"/>
</dbReference>
<reference evidence="1 2" key="1">
    <citation type="submission" date="2017-10" db="EMBL/GenBank/DDBJ databases">
        <title>Draft genome of Longimonas halophila.</title>
        <authorList>
            <person name="Goh K.M."/>
            <person name="Shamsir M.S."/>
            <person name="Lim S.W."/>
        </authorList>
    </citation>
    <scope>NUCLEOTIDE SEQUENCE [LARGE SCALE GENOMIC DNA]</scope>
    <source>
        <strain evidence="1 2">KCTC 42399</strain>
    </source>
</reference>